<feature type="transmembrane region" description="Helical" evidence="1">
    <location>
        <begin position="21"/>
        <end position="42"/>
    </location>
</feature>
<organism evidence="2 3">
    <name type="scientific">Stylonychia lemnae</name>
    <name type="common">Ciliate</name>
    <dbReference type="NCBI Taxonomy" id="5949"/>
    <lineage>
        <taxon>Eukaryota</taxon>
        <taxon>Sar</taxon>
        <taxon>Alveolata</taxon>
        <taxon>Ciliophora</taxon>
        <taxon>Intramacronucleata</taxon>
        <taxon>Spirotrichea</taxon>
        <taxon>Stichotrichia</taxon>
        <taxon>Sporadotrichida</taxon>
        <taxon>Oxytrichidae</taxon>
        <taxon>Stylonychinae</taxon>
        <taxon>Stylonychia</taxon>
    </lineage>
</organism>
<evidence type="ECO:0000313" key="2">
    <source>
        <dbReference type="EMBL" id="CDW74211.1"/>
    </source>
</evidence>
<keyword evidence="1" id="KW-0472">Membrane</keyword>
<dbReference type="Proteomes" id="UP000039865">
    <property type="component" value="Unassembled WGS sequence"/>
</dbReference>
<dbReference type="InParanoid" id="A0A077ZXC6"/>
<dbReference type="EMBL" id="CCKQ01003105">
    <property type="protein sequence ID" value="CDW74211.1"/>
    <property type="molecule type" value="Genomic_DNA"/>
</dbReference>
<keyword evidence="1" id="KW-1133">Transmembrane helix</keyword>
<proteinExistence type="predicted"/>
<sequence length="209" mass="23999">MKTQKFNQRNIHHQSGILKTMIYQAFKAIIFILTKNDLIFILNLKKNSKIIRVIINKYRWRQQSLRKTSKQSDFIDLKVQSSDQETTDNPILAMQDCIQDEDGLLTCVYAVMDKKDYIEQIGSTLTISSDTFGSITIKDSGLKKSGDGKYQDDRGNTFTFKTGGNDGFKINIGSDNSVNVQNPSPIVQSSFQQRSPQYKLRDYPFGYYY</sequence>
<reference evidence="2 3" key="1">
    <citation type="submission" date="2014-06" db="EMBL/GenBank/DDBJ databases">
        <authorList>
            <person name="Swart Estienne"/>
        </authorList>
    </citation>
    <scope>NUCLEOTIDE SEQUENCE [LARGE SCALE GENOMIC DNA]</scope>
    <source>
        <strain evidence="2 3">130c</strain>
    </source>
</reference>
<name>A0A077ZXC6_STYLE</name>
<evidence type="ECO:0000313" key="3">
    <source>
        <dbReference type="Proteomes" id="UP000039865"/>
    </source>
</evidence>
<keyword evidence="1" id="KW-0812">Transmembrane</keyword>
<protein>
    <submittedName>
        <fullName evidence="2">Uncharacterized protein</fullName>
    </submittedName>
</protein>
<evidence type="ECO:0000256" key="1">
    <source>
        <dbReference type="SAM" id="Phobius"/>
    </source>
</evidence>
<dbReference type="AlphaFoldDB" id="A0A077ZXC6"/>
<accession>A0A077ZXC6</accession>
<keyword evidence="3" id="KW-1185">Reference proteome</keyword>
<gene>
    <name evidence="2" type="primary">Contig6164.g6592</name>
    <name evidence="2" type="ORF">STYLEM_3205</name>
</gene>